<reference evidence="3" key="2">
    <citation type="submission" date="2020-06" db="EMBL/GenBank/DDBJ databases">
        <title>Helianthus annuus Genome sequencing and assembly Release 2.</title>
        <authorList>
            <person name="Gouzy J."/>
            <person name="Langlade N."/>
            <person name="Munos S."/>
        </authorList>
    </citation>
    <scope>NUCLEOTIDE SEQUENCE</scope>
    <source>
        <tissue evidence="3">Leaves</tissue>
    </source>
</reference>
<dbReference type="Gramene" id="mRNA:HanXRQr2_Chr02g0081761">
    <property type="protein sequence ID" value="CDS:HanXRQr2_Chr02g0081761.1"/>
    <property type="gene ID" value="HanXRQr2_Chr02g0081761"/>
</dbReference>
<dbReference type="AlphaFoldDB" id="A0A9K3JQ97"/>
<gene>
    <name evidence="3" type="ORF">HanXRQr2_Chr02g0081761</name>
</gene>
<dbReference type="PANTHER" id="PTHR46410:SF26">
    <property type="entry name" value="BULB-TYPE LECTIN DOMAIN-CONTAINING PROTEIN-RELATED"/>
    <property type="match status" value="1"/>
</dbReference>
<keyword evidence="4" id="KW-1185">Reference proteome</keyword>
<sequence length="233" mass="27001">MESTSNPCRFNSDVNDYHTSDNPPLPISGIRATVKRDNEIQSTSTLMPCDHCTNEKIERRKKESFHKRCYYCHEPGHQIISCKMKENDEATQLIRQAINTGIQRQEADDDFRHELIVTRTEGGLWSEIWYIIINFKHHYAGNLDVFKRIKHMFGVETKTGESNFLFIRGIGAIDVMSGNDKFRIQSVFYTPELDRNVLSMDQLVIQGYTVKTSGERCRIFPTFSVPVSKKKKE</sequence>
<feature type="domain" description="Retrovirus-related Pol polyprotein from transposon TNT 1-94-like beta-barrel" evidence="2">
    <location>
        <begin position="136"/>
        <end position="208"/>
    </location>
</feature>
<feature type="region of interest" description="Disordered" evidence="1">
    <location>
        <begin position="1"/>
        <end position="26"/>
    </location>
</feature>
<proteinExistence type="predicted"/>
<feature type="compositionally biased region" description="Polar residues" evidence="1">
    <location>
        <begin position="1"/>
        <end position="14"/>
    </location>
</feature>
<dbReference type="Pfam" id="PF22936">
    <property type="entry name" value="Pol_BBD"/>
    <property type="match status" value="1"/>
</dbReference>
<organism evidence="3 4">
    <name type="scientific">Helianthus annuus</name>
    <name type="common">Common sunflower</name>
    <dbReference type="NCBI Taxonomy" id="4232"/>
    <lineage>
        <taxon>Eukaryota</taxon>
        <taxon>Viridiplantae</taxon>
        <taxon>Streptophyta</taxon>
        <taxon>Embryophyta</taxon>
        <taxon>Tracheophyta</taxon>
        <taxon>Spermatophyta</taxon>
        <taxon>Magnoliopsida</taxon>
        <taxon>eudicotyledons</taxon>
        <taxon>Gunneridae</taxon>
        <taxon>Pentapetalae</taxon>
        <taxon>asterids</taxon>
        <taxon>campanulids</taxon>
        <taxon>Asterales</taxon>
        <taxon>Asteraceae</taxon>
        <taxon>Asteroideae</taxon>
        <taxon>Heliantheae alliance</taxon>
        <taxon>Heliantheae</taxon>
        <taxon>Helianthus</taxon>
    </lineage>
</organism>
<dbReference type="PANTHER" id="PTHR46410">
    <property type="entry name" value="AT-RICH INTERACTIVE DOMAIN-CONTAINING PROTEIN 2"/>
    <property type="match status" value="1"/>
</dbReference>
<evidence type="ECO:0000256" key="1">
    <source>
        <dbReference type="SAM" id="MobiDB-lite"/>
    </source>
</evidence>
<evidence type="ECO:0000259" key="2">
    <source>
        <dbReference type="Pfam" id="PF22936"/>
    </source>
</evidence>
<dbReference type="Proteomes" id="UP000215914">
    <property type="component" value="Unassembled WGS sequence"/>
</dbReference>
<comment type="caution">
    <text evidence="3">The sequence shown here is derived from an EMBL/GenBank/DDBJ whole genome shotgun (WGS) entry which is preliminary data.</text>
</comment>
<name>A0A9K3JQ97_HELAN</name>
<evidence type="ECO:0000313" key="3">
    <source>
        <dbReference type="EMBL" id="KAF5819808.1"/>
    </source>
</evidence>
<reference evidence="3" key="1">
    <citation type="journal article" date="2017" name="Nature">
        <title>The sunflower genome provides insights into oil metabolism, flowering and Asterid evolution.</title>
        <authorList>
            <person name="Badouin H."/>
            <person name="Gouzy J."/>
            <person name="Grassa C.J."/>
            <person name="Murat F."/>
            <person name="Staton S.E."/>
            <person name="Cottret L."/>
            <person name="Lelandais-Briere C."/>
            <person name="Owens G.L."/>
            <person name="Carrere S."/>
            <person name="Mayjonade B."/>
            <person name="Legrand L."/>
            <person name="Gill N."/>
            <person name="Kane N.C."/>
            <person name="Bowers J.E."/>
            <person name="Hubner S."/>
            <person name="Bellec A."/>
            <person name="Berard A."/>
            <person name="Berges H."/>
            <person name="Blanchet N."/>
            <person name="Boniface M.C."/>
            <person name="Brunel D."/>
            <person name="Catrice O."/>
            <person name="Chaidir N."/>
            <person name="Claudel C."/>
            <person name="Donnadieu C."/>
            <person name="Faraut T."/>
            <person name="Fievet G."/>
            <person name="Helmstetter N."/>
            <person name="King M."/>
            <person name="Knapp S.J."/>
            <person name="Lai Z."/>
            <person name="Le Paslier M.C."/>
            <person name="Lippi Y."/>
            <person name="Lorenzon L."/>
            <person name="Mandel J.R."/>
            <person name="Marage G."/>
            <person name="Marchand G."/>
            <person name="Marquand E."/>
            <person name="Bret-Mestries E."/>
            <person name="Morien E."/>
            <person name="Nambeesan S."/>
            <person name="Nguyen T."/>
            <person name="Pegot-Espagnet P."/>
            <person name="Pouilly N."/>
            <person name="Raftis F."/>
            <person name="Sallet E."/>
            <person name="Schiex T."/>
            <person name="Thomas J."/>
            <person name="Vandecasteele C."/>
            <person name="Vares D."/>
            <person name="Vear F."/>
            <person name="Vautrin S."/>
            <person name="Crespi M."/>
            <person name="Mangin B."/>
            <person name="Burke J.M."/>
            <person name="Salse J."/>
            <person name="Munos S."/>
            <person name="Vincourt P."/>
            <person name="Rieseberg L.H."/>
            <person name="Langlade N.B."/>
        </authorList>
    </citation>
    <scope>NUCLEOTIDE SEQUENCE</scope>
    <source>
        <tissue evidence="3">Leaves</tissue>
    </source>
</reference>
<dbReference type="EMBL" id="MNCJ02000317">
    <property type="protein sequence ID" value="KAF5819808.1"/>
    <property type="molecule type" value="Genomic_DNA"/>
</dbReference>
<dbReference type="InterPro" id="IPR054722">
    <property type="entry name" value="PolX-like_BBD"/>
</dbReference>
<accession>A0A9K3JQ97</accession>
<evidence type="ECO:0000313" key="4">
    <source>
        <dbReference type="Proteomes" id="UP000215914"/>
    </source>
</evidence>
<protein>
    <submittedName>
        <fullName evidence="3">Transcription factor interactor and regulator CCHC(Zn) family</fullName>
    </submittedName>
</protein>